<evidence type="ECO:0000313" key="5">
    <source>
        <dbReference type="EMBL" id="MCC2124749.1"/>
    </source>
</evidence>
<dbReference type="NCBIfam" id="TIGR00350">
    <property type="entry name" value="lytR_cpsA_psr"/>
    <property type="match status" value="1"/>
</dbReference>
<feature type="compositionally biased region" description="Low complexity" evidence="2">
    <location>
        <begin position="17"/>
        <end position="29"/>
    </location>
</feature>
<dbReference type="AlphaFoldDB" id="A0AAE3A3I9"/>
<keyword evidence="3" id="KW-0812">Transmembrane</keyword>
<accession>A0AAE3A3I9</accession>
<keyword evidence="3" id="KW-1133">Transmembrane helix</keyword>
<name>A0AAE3A3I9_9FIRM</name>
<feature type="domain" description="Cell envelope-related transcriptional attenuator" evidence="4">
    <location>
        <begin position="119"/>
        <end position="276"/>
    </location>
</feature>
<dbReference type="Proteomes" id="UP001198220">
    <property type="component" value="Unassembled WGS sequence"/>
</dbReference>
<evidence type="ECO:0000256" key="1">
    <source>
        <dbReference type="ARBA" id="ARBA00006068"/>
    </source>
</evidence>
<dbReference type="RefSeq" id="WP_308458311.1">
    <property type="nucleotide sequence ID" value="NZ_JAJEPS010000001.1"/>
</dbReference>
<gene>
    <name evidence="5" type="ORF">LKD36_00990</name>
</gene>
<comment type="caution">
    <text evidence="5">The sequence shown here is derived from an EMBL/GenBank/DDBJ whole genome shotgun (WGS) entry which is preliminary data.</text>
</comment>
<protein>
    <submittedName>
        <fullName evidence="5">LCP family protein</fullName>
    </submittedName>
</protein>
<feature type="region of interest" description="Disordered" evidence="2">
    <location>
        <begin position="1"/>
        <end position="38"/>
    </location>
</feature>
<proteinExistence type="inferred from homology"/>
<dbReference type="EMBL" id="JAJEPS010000001">
    <property type="protein sequence ID" value="MCC2124749.1"/>
    <property type="molecule type" value="Genomic_DNA"/>
</dbReference>
<evidence type="ECO:0000313" key="6">
    <source>
        <dbReference type="Proteomes" id="UP001198220"/>
    </source>
</evidence>
<dbReference type="PANTHER" id="PTHR33392">
    <property type="entry name" value="POLYISOPRENYL-TEICHOIC ACID--PEPTIDOGLYCAN TEICHOIC ACID TRANSFERASE TAGU"/>
    <property type="match status" value="1"/>
</dbReference>
<evidence type="ECO:0000256" key="2">
    <source>
        <dbReference type="SAM" id="MobiDB-lite"/>
    </source>
</evidence>
<evidence type="ECO:0000259" key="4">
    <source>
        <dbReference type="Pfam" id="PF03816"/>
    </source>
</evidence>
<keyword evidence="6" id="KW-1185">Reference proteome</keyword>
<dbReference type="Gene3D" id="3.40.630.190">
    <property type="entry name" value="LCP protein"/>
    <property type="match status" value="1"/>
</dbReference>
<comment type="similarity">
    <text evidence="1">Belongs to the LytR/CpsA/Psr (LCP) family.</text>
</comment>
<dbReference type="PANTHER" id="PTHR33392:SF6">
    <property type="entry name" value="POLYISOPRENYL-TEICHOIC ACID--PEPTIDOGLYCAN TEICHOIC ACID TRANSFERASE TAGU"/>
    <property type="match status" value="1"/>
</dbReference>
<dbReference type="Pfam" id="PF03816">
    <property type="entry name" value="LytR_cpsA_psr"/>
    <property type="match status" value="1"/>
</dbReference>
<organism evidence="5 6">
    <name type="scientific">Hominiventricola filiformis</name>
    <dbReference type="NCBI Taxonomy" id="2885352"/>
    <lineage>
        <taxon>Bacteria</taxon>
        <taxon>Bacillati</taxon>
        <taxon>Bacillota</taxon>
        <taxon>Clostridia</taxon>
        <taxon>Lachnospirales</taxon>
        <taxon>Lachnospiraceae</taxon>
        <taxon>Hominiventricola</taxon>
    </lineage>
</organism>
<sequence>MAKETMKKTTSKKATAHKTSSAKTASAKGSRGGAKKKAARKKKRMMIFGIEIAVILILVLGFWVVSKLDKLQKPKVDPEKVEVNDTIQESTLESMKGYTTVALFGLDTRQAGQLGSGNRSDTVIIASINNDTKEVKLVSVYRDTYLDLTNGKFNKCNGAYSAGGPQQAMSMLNKNLDLDIQYYISVDFAAMTKAIDLLGGIDIDVDDAEIEHLNNYIVETSEVTGVKTTPLTKTGLQTLDGVQATSYCRIRYTAGDDFKRTERQREVIMQIVSKAKTMDISQVNDIIDAVFPLAATNYTNDELLAMAPQLLTYDIVDTTGFPFDKAAATVKGKGSCVIPVNLEENVKQLHEYLFGTTDYQPSDEVKAISSQITTETGY</sequence>
<reference evidence="5 6" key="1">
    <citation type="submission" date="2021-10" db="EMBL/GenBank/DDBJ databases">
        <title>Anaerobic single-cell dispensing facilitates the cultivation of human gut bacteria.</title>
        <authorList>
            <person name="Afrizal A."/>
        </authorList>
    </citation>
    <scope>NUCLEOTIDE SEQUENCE [LARGE SCALE GENOMIC DNA]</scope>
    <source>
        <strain evidence="5 6">CLA-AA-H276</strain>
    </source>
</reference>
<feature type="transmembrane region" description="Helical" evidence="3">
    <location>
        <begin position="45"/>
        <end position="65"/>
    </location>
</feature>
<evidence type="ECO:0000256" key="3">
    <source>
        <dbReference type="SAM" id="Phobius"/>
    </source>
</evidence>
<keyword evidence="3" id="KW-0472">Membrane</keyword>
<dbReference type="InterPro" id="IPR004474">
    <property type="entry name" value="LytR_CpsA_psr"/>
</dbReference>
<dbReference type="InterPro" id="IPR050922">
    <property type="entry name" value="LytR/CpsA/Psr_CW_biosynth"/>
</dbReference>